<sequence length="143" mass="15952">MHLDSLSSKKRSAKILVVDDDPDIRSLIRTFLEHEGHTVHVSGDADRAAKLFSRSPGIDLVITDYSMPQRSGFDLARELKSIRPSLRVLIMSGVIVSSGQLDQMKTHGWKFLPKPFSLPKLLAEVHSMLEFIQQDKSSATLIA</sequence>
<dbReference type="Proteomes" id="UP000292958">
    <property type="component" value="Unassembled WGS sequence"/>
</dbReference>
<feature type="modified residue" description="4-aspartylphosphate" evidence="2">
    <location>
        <position position="64"/>
    </location>
</feature>
<dbReference type="SUPFAM" id="SSF52172">
    <property type="entry name" value="CheY-like"/>
    <property type="match status" value="1"/>
</dbReference>
<evidence type="ECO:0000313" key="5">
    <source>
        <dbReference type="Proteomes" id="UP000292958"/>
    </source>
</evidence>
<organism evidence="4 5">
    <name type="scientific">Edaphobacter modestus</name>
    <dbReference type="NCBI Taxonomy" id="388466"/>
    <lineage>
        <taxon>Bacteria</taxon>
        <taxon>Pseudomonadati</taxon>
        <taxon>Acidobacteriota</taxon>
        <taxon>Terriglobia</taxon>
        <taxon>Terriglobales</taxon>
        <taxon>Acidobacteriaceae</taxon>
        <taxon>Edaphobacter</taxon>
    </lineage>
</organism>
<accession>A0A4Q7YRR0</accession>
<dbReference type="EMBL" id="SHKW01000001">
    <property type="protein sequence ID" value="RZU39603.1"/>
    <property type="molecule type" value="Genomic_DNA"/>
</dbReference>
<keyword evidence="5" id="KW-1185">Reference proteome</keyword>
<dbReference type="InterPro" id="IPR011006">
    <property type="entry name" value="CheY-like_superfamily"/>
</dbReference>
<proteinExistence type="predicted"/>
<feature type="domain" description="Response regulatory" evidence="3">
    <location>
        <begin position="14"/>
        <end position="129"/>
    </location>
</feature>
<dbReference type="PROSITE" id="PS50110">
    <property type="entry name" value="RESPONSE_REGULATORY"/>
    <property type="match status" value="1"/>
</dbReference>
<evidence type="ECO:0000256" key="1">
    <source>
        <dbReference type="ARBA" id="ARBA00022553"/>
    </source>
</evidence>
<evidence type="ECO:0000259" key="3">
    <source>
        <dbReference type="PROSITE" id="PS50110"/>
    </source>
</evidence>
<dbReference type="CDD" id="cd00156">
    <property type="entry name" value="REC"/>
    <property type="match status" value="1"/>
</dbReference>
<dbReference type="AlphaFoldDB" id="A0A4Q7YRR0"/>
<evidence type="ECO:0000313" key="4">
    <source>
        <dbReference type="EMBL" id="RZU39603.1"/>
    </source>
</evidence>
<evidence type="ECO:0000256" key="2">
    <source>
        <dbReference type="PROSITE-ProRule" id="PRU00169"/>
    </source>
</evidence>
<comment type="caution">
    <text evidence="4">The sequence shown here is derived from an EMBL/GenBank/DDBJ whole genome shotgun (WGS) entry which is preliminary data.</text>
</comment>
<dbReference type="PANTHER" id="PTHR44591">
    <property type="entry name" value="STRESS RESPONSE REGULATOR PROTEIN 1"/>
    <property type="match status" value="1"/>
</dbReference>
<dbReference type="InterPro" id="IPR001789">
    <property type="entry name" value="Sig_transdc_resp-reg_receiver"/>
</dbReference>
<keyword evidence="1 2" id="KW-0597">Phosphoprotein</keyword>
<dbReference type="OrthoDB" id="119525at2"/>
<name>A0A4Q7YRR0_9BACT</name>
<dbReference type="Gene3D" id="3.40.50.2300">
    <property type="match status" value="1"/>
</dbReference>
<dbReference type="GO" id="GO:0000160">
    <property type="term" value="P:phosphorelay signal transduction system"/>
    <property type="evidence" value="ECO:0007669"/>
    <property type="project" value="InterPro"/>
</dbReference>
<dbReference type="SMART" id="SM00448">
    <property type="entry name" value="REC"/>
    <property type="match status" value="1"/>
</dbReference>
<dbReference type="Pfam" id="PF00072">
    <property type="entry name" value="Response_reg"/>
    <property type="match status" value="1"/>
</dbReference>
<protein>
    <submittedName>
        <fullName evidence="4">Response regulator receiver domain-containing protein</fullName>
    </submittedName>
</protein>
<gene>
    <name evidence="4" type="ORF">BDD14_0989</name>
</gene>
<reference evidence="4 5" key="1">
    <citation type="submission" date="2019-02" db="EMBL/GenBank/DDBJ databases">
        <title>Genomic Encyclopedia of Archaeal and Bacterial Type Strains, Phase II (KMG-II): from individual species to whole genera.</title>
        <authorList>
            <person name="Goeker M."/>
        </authorList>
    </citation>
    <scope>NUCLEOTIDE SEQUENCE [LARGE SCALE GENOMIC DNA]</scope>
    <source>
        <strain evidence="4 5">DSM 18101</strain>
    </source>
</reference>
<dbReference type="PANTHER" id="PTHR44591:SF3">
    <property type="entry name" value="RESPONSE REGULATORY DOMAIN-CONTAINING PROTEIN"/>
    <property type="match status" value="1"/>
</dbReference>
<dbReference type="InterPro" id="IPR050595">
    <property type="entry name" value="Bact_response_regulator"/>
</dbReference>
<dbReference type="RefSeq" id="WP_130417789.1">
    <property type="nucleotide sequence ID" value="NZ_SHKW01000001.1"/>
</dbReference>